<dbReference type="Proteomes" id="UP001589718">
    <property type="component" value="Unassembled WGS sequence"/>
</dbReference>
<dbReference type="InterPro" id="IPR025996">
    <property type="entry name" value="MT1864/Rv1816-like_C"/>
</dbReference>
<dbReference type="Pfam" id="PF13305">
    <property type="entry name" value="TetR_C_33"/>
    <property type="match status" value="1"/>
</dbReference>
<proteinExistence type="predicted"/>
<evidence type="ECO:0000259" key="3">
    <source>
        <dbReference type="Pfam" id="PF13305"/>
    </source>
</evidence>
<gene>
    <name evidence="4" type="ORF">ACFFTU_04230</name>
</gene>
<reference evidence="4 5" key="1">
    <citation type="submission" date="2024-09" db="EMBL/GenBank/DDBJ databases">
        <authorList>
            <person name="Sun Q."/>
            <person name="Mori K."/>
        </authorList>
    </citation>
    <scope>NUCLEOTIDE SEQUENCE [LARGE SCALE GENOMIC DNA]</scope>
    <source>
        <strain evidence="4 5">JCM 4362</strain>
    </source>
</reference>
<feature type="domain" description="HTH-type transcriptional regulator MT1864/Rv1816-like C-terminal" evidence="3">
    <location>
        <begin position="8"/>
        <end position="53"/>
    </location>
</feature>
<keyword evidence="5" id="KW-1185">Reference proteome</keyword>
<name>A0ABV5P7P0_STRCM</name>
<accession>A0ABV5P7P0</accession>
<evidence type="ECO:0000256" key="1">
    <source>
        <dbReference type="ARBA" id="ARBA00023015"/>
    </source>
</evidence>
<evidence type="ECO:0000256" key="2">
    <source>
        <dbReference type="ARBA" id="ARBA00023163"/>
    </source>
</evidence>
<evidence type="ECO:0000313" key="4">
    <source>
        <dbReference type="EMBL" id="MFB9519159.1"/>
    </source>
</evidence>
<evidence type="ECO:0000313" key="5">
    <source>
        <dbReference type="Proteomes" id="UP001589718"/>
    </source>
</evidence>
<dbReference type="EMBL" id="JBHMCR010000003">
    <property type="protein sequence ID" value="MFB9519159.1"/>
    <property type="molecule type" value="Genomic_DNA"/>
</dbReference>
<dbReference type="RefSeq" id="WP_380836644.1">
    <property type="nucleotide sequence ID" value="NZ_BAAAXE010000013.1"/>
</dbReference>
<organism evidence="4 5">
    <name type="scientific">Streptomyces cremeus</name>
    <dbReference type="NCBI Taxonomy" id="66881"/>
    <lineage>
        <taxon>Bacteria</taxon>
        <taxon>Bacillati</taxon>
        <taxon>Actinomycetota</taxon>
        <taxon>Actinomycetes</taxon>
        <taxon>Kitasatosporales</taxon>
        <taxon>Streptomycetaceae</taxon>
        <taxon>Streptomyces</taxon>
    </lineage>
</organism>
<comment type="caution">
    <text evidence="4">The sequence shown here is derived from an EMBL/GenBank/DDBJ whole genome shotgun (WGS) entry which is preliminary data.</text>
</comment>
<keyword evidence="2" id="KW-0804">Transcription</keyword>
<protein>
    <submittedName>
        <fullName evidence="4">WHG domain-containing protein</fullName>
    </submittedName>
</protein>
<dbReference type="Gene3D" id="1.10.357.10">
    <property type="entry name" value="Tetracycline Repressor, domain 2"/>
    <property type="match status" value="1"/>
</dbReference>
<dbReference type="InterPro" id="IPR036271">
    <property type="entry name" value="Tet_transcr_reg_TetR-rel_C_sf"/>
</dbReference>
<dbReference type="SUPFAM" id="SSF48498">
    <property type="entry name" value="Tetracyclin repressor-like, C-terminal domain"/>
    <property type="match status" value="1"/>
</dbReference>
<keyword evidence="1" id="KW-0805">Transcription regulation</keyword>
<sequence length="63" mass="6725">MAGDIAPDLPAAAVIGFVRVWAELFGLVSFEVFGHFHRVVEEREAFFVHAVEGLAAVAGVLGE</sequence>